<protein>
    <recommendedName>
        <fullName evidence="3 8">Cytochrome c oxidase subunit 3</fullName>
    </recommendedName>
</protein>
<dbReference type="Gene3D" id="1.20.120.80">
    <property type="entry name" value="Cytochrome c oxidase, subunit III, four-helix bundle"/>
    <property type="match status" value="1"/>
</dbReference>
<keyword evidence="8 11" id="KW-0496">Mitochondrion</keyword>
<feature type="transmembrane region" description="Helical" evidence="9">
    <location>
        <begin position="180"/>
        <end position="198"/>
    </location>
</feature>
<feature type="transmembrane region" description="Helical" evidence="9">
    <location>
        <begin position="54"/>
        <end position="77"/>
    </location>
</feature>
<dbReference type="GO" id="GO:0004129">
    <property type="term" value="F:cytochrome-c oxidase activity"/>
    <property type="evidence" value="ECO:0007669"/>
    <property type="project" value="InterPro"/>
</dbReference>
<evidence type="ECO:0000256" key="1">
    <source>
        <dbReference type="ARBA" id="ARBA00004141"/>
    </source>
</evidence>
<evidence type="ECO:0000256" key="8">
    <source>
        <dbReference type="RuleBase" id="RU003375"/>
    </source>
</evidence>
<dbReference type="GO" id="GO:0006123">
    <property type="term" value="P:mitochondrial electron transport, cytochrome c to oxygen"/>
    <property type="evidence" value="ECO:0007669"/>
    <property type="project" value="TreeGrafter"/>
</dbReference>
<evidence type="ECO:0000313" key="11">
    <source>
        <dbReference type="EMBL" id="AIG20063.1"/>
    </source>
</evidence>
<dbReference type="EMBL" id="KJ778614">
    <property type="protein sequence ID" value="AIG20063.1"/>
    <property type="molecule type" value="Genomic_DNA"/>
</dbReference>
<evidence type="ECO:0000256" key="4">
    <source>
        <dbReference type="ARBA" id="ARBA00022692"/>
    </source>
</evidence>
<dbReference type="PANTHER" id="PTHR11403">
    <property type="entry name" value="CYTOCHROME C OXIDASE SUBUNIT III"/>
    <property type="match status" value="1"/>
</dbReference>
<dbReference type="PANTHER" id="PTHR11403:SF7">
    <property type="entry name" value="CYTOCHROME C OXIDASE SUBUNIT 3"/>
    <property type="match status" value="1"/>
</dbReference>
<dbReference type="InterPro" id="IPR033945">
    <property type="entry name" value="Cyt_c_oxase_su3_dom"/>
</dbReference>
<evidence type="ECO:0000256" key="6">
    <source>
        <dbReference type="ARBA" id="ARBA00022989"/>
    </source>
</evidence>
<comment type="function">
    <text evidence="8">Component of the cytochrome c oxidase, the last enzyme in the mitochondrial electron transport chain which drives oxidative phosphorylation. The respiratory chain contains 3 multisubunit complexes succinate dehydrogenase (complex II, CII), ubiquinol-cytochrome c oxidoreductase (cytochrome b-c1 complex, complex III, CIII) and cytochrome c oxidase (complex IV, CIV), that cooperate to transfer electrons derived from NADH and succinate to molecular oxygen, creating an electrochemical gradient over the inner membrane that drives transmembrane transport and the ATP synthase. Cytochrome c oxidase is the component of the respiratory chain that catalyzes the reduction of oxygen to water. Electrons originating from reduced cytochrome c in the intermembrane space (IMS) are transferred via the dinuclear copper A center (CU(A)) of subunit 2 and heme A of subunit 1 to the active site in subunit 1, a binuclear center (BNC) formed by heme A3 and copper B (CU(B)). The BNC reduces molecular oxygen to 2 water molecules using 4 electrons from cytochrome c in the IMS and 4 protons from the mitochondrial matrix.</text>
</comment>
<dbReference type="PROSITE" id="PS50253">
    <property type="entry name" value="COX3"/>
    <property type="match status" value="1"/>
</dbReference>
<comment type="similarity">
    <text evidence="2 8">Belongs to the cytochrome c oxidase subunit 3 family.</text>
</comment>
<feature type="transmembrane region" description="Helical" evidence="9">
    <location>
        <begin position="259"/>
        <end position="279"/>
    </location>
</feature>
<dbReference type="InterPro" id="IPR035973">
    <property type="entry name" value="Cyt_c_oxidase_su3-like_sf"/>
</dbReference>
<evidence type="ECO:0000256" key="7">
    <source>
        <dbReference type="ARBA" id="ARBA00023136"/>
    </source>
</evidence>
<dbReference type="Pfam" id="PF00510">
    <property type="entry name" value="COX3"/>
    <property type="match status" value="1"/>
</dbReference>
<feature type="transmembrane region" description="Helical" evidence="9">
    <location>
        <begin position="29"/>
        <end position="48"/>
    </location>
</feature>
<comment type="subcellular location">
    <subcellularLocation>
        <location evidence="1">Membrane</location>
        <topology evidence="1">Multi-pass membrane protein</topology>
    </subcellularLocation>
</comment>
<dbReference type="Gene3D" id="1.10.287.70">
    <property type="match status" value="1"/>
</dbReference>
<accession>A0A0U1WN91</accession>
<feature type="domain" description="Heme-copper oxidase subunit III family profile" evidence="10">
    <location>
        <begin position="23"/>
        <end position="280"/>
    </location>
</feature>
<keyword evidence="5" id="KW-1278">Translocase</keyword>
<evidence type="ECO:0000256" key="3">
    <source>
        <dbReference type="ARBA" id="ARBA00015944"/>
    </source>
</evidence>
<evidence type="ECO:0000256" key="9">
    <source>
        <dbReference type="SAM" id="Phobius"/>
    </source>
</evidence>
<keyword evidence="7 9" id="KW-0472">Membrane</keyword>
<dbReference type="GO" id="GO:0016020">
    <property type="term" value="C:membrane"/>
    <property type="evidence" value="ECO:0007669"/>
    <property type="project" value="UniProtKB-SubCell"/>
</dbReference>
<evidence type="ECO:0000256" key="2">
    <source>
        <dbReference type="ARBA" id="ARBA00010581"/>
    </source>
</evidence>
<dbReference type="InterPro" id="IPR024791">
    <property type="entry name" value="Cyt_c/ubiquinol_Oxase_su3"/>
</dbReference>
<proteinExistence type="inferred from homology"/>
<dbReference type="InterPro" id="IPR000298">
    <property type="entry name" value="Cyt_c_oxidase-like_su3"/>
</dbReference>
<dbReference type="InterPro" id="IPR013833">
    <property type="entry name" value="Cyt_c_oxidase_su3_a-hlx"/>
</dbReference>
<sequence>MEMLQSLSCKKSGLKIIDKMMMDNHFFHLVKYSPWPILIALNLINLVVSLAKLILTNLFFFFFFFLITTSLIMFQWWRDVIRESLYEGARSLKINYMISSGMIFFIISEIWLFVSFFWMYFYYSLSPDMIMGSVWPPYKIIQMSFMDIPLLNTLILLMSGFFITWSHYDLTMNNFQNSKISLTMSILLGIYFVTIQGYEYLNSSFSFNDSVFGNSFFILTGFHGLHVMIGLMFLITMMIQLMKKKFSSTTYYGLEYSIWYWHFVDIVWLCLYLSIYWWGM</sequence>
<feature type="transmembrane region" description="Helical" evidence="9">
    <location>
        <begin position="143"/>
        <end position="168"/>
    </location>
</feature>
<organism evidence="11">
    <name type="scientific">Bemisia tabaci complex sp. Asia I</name>
    <dbReference type="NCBI Taxonomy" id="1518964"/>
    <lineage>
        <taxon>Eukaryota</taxon>
        <taxon>Metazoa</taxon>
        <taxon>Ecdysozoa</taxon>
        <taxon>Arthropoda</taxon>
        <taxon>Hexapoda</taxon>
        <taxon>Insecta</taxon>
        <taxon>Pterygota</taxon>
        <taxon>Neoptera</taxon>
        <taxon>Paraneoptera</taxon>
        <taxon>Hemiptera</taxon>
        <taxon>Sternorrhyncha</taxon>
        <taxon>Aleyrodoidea</taxon>
        <taxon>Aleyrodidae</taxon>
        <taxon>Aleyrodinae</taxon>
        <taxon>Bemisia</taxon>
    </lineage>
</organism>
<dbReference type="AlphaFoldDB" id="A0A0U1WN91"/>
<dbReference type="SUPFAM" id="SSF81452">
    <property type="entry name" value="Cytochrome c oxidase subunit III-like"/>
    <property type="match status" value="1"/>
</dbReference>
<dbReference type="CDD" id="cd01665">
    <property type="entry name" value="Cyt_c_Oxidase_III"/>
    <property type="match status" value="1"/>
</dbReference>
<geneLocation type="mitochondrion" evidence="11"/>
<name>A0A0U1WN91_9HEMI</name>
<feature type="transmembrane region" description="Helical" evidence="9">
    <location>
        <begin position="218"/>
        <end position="239"/>
    </location>
</feature>
<gene>
    <name evidence="11" type="primary">COIII</name>
</gene>
<evidence type="ECO:0000259" key="10">
    <source>
        <dbReference type="PROSITE" id="PS50253"/>
    </source>
</evidence>
<evidence type="ECO:0000256" key="5">
    <source>
        <dbReference type="ARBA" id="ARBA00022967"/>
    </source>
</evidence>
<keyword evidence="4 8" id="KW-0812">Transmembrane</keyword>
<reference evidence="11" key="1">
    <citation type="journal article" date="2014" name="Mitochondrial DNA">
        <title>Complete mitochondrial DNA genome of Bemisia tabaci cryptic pest species complex Asia II-5 (Hemiptera: Aleyrodidae).</title>
        <authorList>
            <person name="Tay W.T."/>
            <person name="Elfekih S."/>
            <person name="Court L."/>
            <person name="Gordon K.H."/>
            <person name="De Barro P.J."/>
        </authorList>
    </citation>
    <scope>NUCLEOTIDE SEQUENCE</scope>
</reference>
<dbReference type="GO" id="GO:0005739">
    <property type="term" value="C:mitochondrion"/>
    <property type="evidence" value="ECO:0007669"/>
    <property type="project" value="TreeGrafter"/>
</dbReference>
<feature type="transmembrane region" description="Helical" evidence="9">
    <location>
        <begin position="98"/>
        <end position="123"/>
    </location>
</feature>
<keyword evidence="6 9" id="KW-1133">Transmembrane helix</keyword>